<dbReference type="OMA" id="ERIVHRW"/>
<protein>
    <submittedName>
        <fullName evidence="2">Histone-lysine N-methyltransferase SETMAR</fullName>
    </submittedName>
</protein>
<keyword evidence="2" id="KW-0489">Methyltransferase</keyword>
<dbReference type="OrthoDB" id="7552475at2759"/>
<organism evidence="3">
    <name type="scientific">Harpegnathos saltator</name>
    <name type="common">Jerdon's jumping ant</name>
    <dbReference type="NCBI Taxonomy" id="610380"/>
    <lineage>
        <taxon>Eukaryota</taxon>
        <taxon>Metazoa</taxon>
        <taxon>Ecdysozoa</taxon>
        <taxon>Arthropoda</taxon>
        <taxon>Hexapoda</taxon>
        <taxon>Insecta</taxon>
        <taxon>Pterygota</taxon>
        <taxon>Neoptera</taxon>
        <taxon>Endopterygota</taxon>
        <taxon>Hymenoptera</taxon>
        <taxon>Apocrita</taxon>
        <taxon>Aculeata</taxon>
        <taxon>Formicoidea</taxon>
        <taxon>Formicidae</taxon>
        <taxon>Ponerinae</taxon>
        <taxon>Ponerini</taxon>
        <taxon>Harpegnathos</taxon>
    </lineage>
</organism>
<evidence type="ECO:0000313" key="3">
    <source>
        <dbReference type="Proteomes" id="UP000008237"/>
    </source>
</evidence>
<accession>E2BMB8</accession>
<name>E2BMB8_HARSA</name>
<dbReference type="GO" id="GO:0032259">
    <property type="term" value="P:methylation"/>
    <property type="evidence" value="ECO:0007669"/>
    <property type="project" value="UniProtKB-KW"/>
</dbReference>
<keyword evidence="2" id="KW-0808">Transferase</keyword>
<dbReference type="Pfam" id="PF17906">
    <property type="entry name" value="HTH_48"/>
    <property type="match status" value="1"/>
</dbReference>
<dbReference type="InterPro" id="IPR041426">
    <property type="entry name" value="Mos1_HTH"/>
</dbReference>
<feature type="non-terminal residue" evidence="2">
    <location>
        <position position="1"/>
    </location>
</feature>
<dbReference type="GO" id="GO:0008168">
    <property type="term" value="F:methyltransferase activity"/>
    <property type="evidence" value="ECO:0007669"/>
    <property type="project" value="UniProtKB-KW"/>
</dbReference>
<feature type="domain" description="Mos1 transposase HTH" evidence="1">
    <location>
        <begin position="14"/>
        <end position="61"/>
    </location>
</feature>
<dbReference type="InParanoid" id="E2BMB8"/>
<sequence length="61" mass="7413">KCLCYSNLCVTMDKLKIRVIFEYEFRRGTNGHTRNINEVFGEDVTNERIVHRWFEKFHFGD</sequence>
<reference evidence="2 3" key="1">
    <citation type="journal article" date="2010" name="Science">
        <title>Genomic comparison of the ants Camponotus floridanus and Harpegnathos saltator.</title>
        <authorList>
            <person name="Bonasio R."/>
            <person name="Zhang G."/>
            <person name="Ye C."/>
            <person name="Mutti N.S."/>
            <person name="Fang X."/>
            <person name="Qin N."/>
            <person name="Donahue G."/>
            <person name="Yang P."/>
            <person name="Li Q."/>
            <person name="Li C."/>
            <person name="Zhang P."/>
            <person name="Huang Z."/>
            <person name="Berger S.L."/>
            <person name="Reinberg D."/>
            <person name="Wang J."/>
            <person name="Liebig J."/>
        </authorList>
    </citation>
    <scope>NUCLEOTIDE SEQUENCE [LARGE SCALE GENOMIC DNA]</scope>
    <source>
        <strain evidence="2 3">R22 G/1</strain>
    </source>
</reference>
<gene>
    <name evidence="2" type="ORF">EAI_11221</name>
</gene>
<dbReference type="Gene3D" id="1.10.10.1450">
    <property type="match status" value="1"/>
</dbReference>
<proteinExistence type="predicted"/>
<dbReference type="Proteomes" id="UP000008237">
    <property type="component" value="Unassembled WGS sequence"/>
</dbReference>
<keyword evidence="3" id="KW-1185">Reference proteome</keyword>
<evidence type="ECO:0000313" key="2">
    <source>
        <dbReference type="EMBL" id="EFN83147.1"/>
    </source>
</evidence>
<feature type="non-terminal residue" evidence="2">
    <location>
        <position position="61"/>
    </location>
</feature>
<dbReference type="EMBL" id="GL449185">
    <property type="protein sequence ID" value="EFN83147.1"/>
    <property type="molecule type" value="Genomic_DNA"/>
</dbReference>
<dbReference type="AlphaFoldDB" id="E2BMB8"/>
<evidence type="ECO:0000259" key="1">
    <source>
        <dbReference type="Pfam" id="PF17906"/>
    </source>
</evidence>